<dbReference type="AlphaFoldDB" id="A0A1I3UPZ1"/>
<name>A0A1I3UPZ1_9SPHI</name>
<dbReference type="Proteomes" id="UP000198670">
    <property type="component" value="Unassembled WGS sequence"/>
</dbReference>
<protein>
    <recommendedName>
        <fullName evidence="3">Helix-turn-helix domain-containing protein</fullName>
    </recommendedName>
</protein>
<evidence type="ECO:0000313" key="1">
    <source>
        <dbReference type="EMBL" id="SFJ84833.1"/>
    </source>
</evidence>
<proteinExistence type="predicted"/>
<organism evidence="1 2">
    <name type="scientific">Parapedobacter indicus</name>
    <dbReference type="NCBI Taxonomy" id="1477437"/>
    <lineage>
        <taxon>Bacteria</taxon>
        <taxon>Pseudomonadati</taxon>
        <taxon>Bacteroidota</taxon>
        <taxon>Sphingobacteriia</taxon>
        <taxon>Sphingobacteriales</taxon>
        <taxon>Sphingobacteriaceae</taxon>
        <taxon>Parapedobacter</taxon>
    </lineage>
</organism>
<dbReference type="STRING" id="1477437.SAMN05444682_1155"/>
<gene>
    <name evidence="1" type="ORF">SAMN05444682_1155</name>
</gene>
<sequence length="114" mass="13272">MKNLVENLNNNLSNLNFHLTNVDELARTLLETGLIEQLAKHLPEIAAFIRRTFPVEEPKLYLPDVLGYLGISRRSYFRKVASGDLVPRKWEGPDFFYPSDLEEELKESKRRGRI</sequence>
<keyword evidence="2" id="KW-1185">Reference proteome</keyword>
<evidence type="ECO:0000313" key="2">
    <source>
        <dbReference type="Proteomes" id="UP000198670"/>
    </source>
</evidence>
<accession>A0A1I3UPZ1</accession>
<evidence type="ECO:0008006" key="3">
    <source>
        <dbReference type="Google" id="ProtNLM"/>
    </source>
</evidence>
<dbReference type="RefSeq" id="WP_090631839.1">
    <property type="nucleotide sequence ID" value="NZ_FOQO01000015.1"/>
</dbReference>
<dbReference type="OrthoDB" id="710198at2"/>
<dbReference type="EMBL" id="FOQO01000015">
    <property type="protein sequence ID" value="SFJ84833.1"/>
    <property type="molecule type" value="Genomic_DNA"/>
</dbReference>
<reference evidence="1 2" key="1">
    <citation type="submission" date="2016-10" db="EMBL/GenBank/DDBJ databases">
        <authorList>
            <person name="de Groot N.N."/>
        </authorList>
    </citation>
    <scope>NUCLEOTIDE SEQUENCE [LARGE SCALE GENOMIC DNA]</scope>
    <source>
        <strain evidence="1 2">RK1</strain>
    </source>
</reference>